<dbReference type="OMA" id="WAEVPDP"/>
<evidence type="ECO:0000259" key="4">
    <source>
        <dbReference type="SMART" id="SM00829"/>
    </source>
</evidence>
<keyword evidence="2" id="KW-0560">Oxidoreductase</keyword>
<dbReference type="STRING" id="595528.A0A0D2X1Z2"/>
<gene>
    <name evidence="5" type="ORF">CAOG_002762</name>
</gene>
<dbReference type="PANTHER" id="PTHR48106:SF18">
    <property type="entry name" value="QUINONE OXIDOREDUCTASE PIG3"/>
    <property type="match status" value="1"/>
</dbReference>
<feature type="compositionally biased region" description="Low complexity" evidence="3">
    <location>
        <begin position="1"/>
        <end position="11"/>
    </location>
</feature>
<dbReference type="Proteomes" id="UP000008743">
    <property type="component" value="Unassembled WGS sequence"/>
</dbReference>
<dbReference type="InterPro" id="IPR036291">
    <property type="entry name" value="NAD(P)-bd_dom_sf"/>
</dbReference>
<dbReference type="InterPro" id="IPR013154">
    <property type="entry name" value="ADH-like_N"/>
</dbReference>
<dbReference type="OrthoDB" id="203908at2759"/>
<keyword evidence="6" id="KW-1185">Reference proteome</keyword>
<proteinExistence type="predicted"/>
<keyword evidence="1" id="KW-0521">NADP</keyword>
<dbReference type="Gene3D" id="3.90.180.10">
    <property type="entry name" value="Medium-chain alcohol dehydrogenases, catalytic domain"/>
    <property type="match status" value="1"/>
</dbReference>
<reference evidence="6" key="1">
    <citation type="submission" date="2011-02" db="EMBL/GenBank/DDBJ databases">
        <title>The Genome Sequence of Capsaspora owczarzaki ATCC 30864.</title>
        <authorList>
            <person name="Russ C."/>
            <person name="Cuomo C."/>
            <person name="Burger G."/>
            <person name="Gray M.W."/>
            <person name="Holland P.W.H."/>
            <person name="King N."/>
            <person name="Lang F.B.F."/>
            <person name="Roger A.J."/>
            <person name="Ruiz-Trillo I."/>
            <person name="Young S.K."/>
            <person name="Zeng Q."/>
            <person name="Gargeya S."/>
            <person name="Alvarado L."/>
            <person name="Berlin A."/>
            <person name="Chapman S.B."/>
            <person name="Chen Z."/>
            <person name="Freedman E."/>
            <person name="Gellesch M."/>
            <person name="Goldberg J."/>
            <person name="Griggs A."/>
            <person name="Gujja S."/>
            <person name="Heilman E."/>
            <person name="Heiman D."/>
            <person name="Howarth C."/>
            <person name="Mehta T."/>
            <person name="Neiman D."/>
            <person name="Pearson M."/>
            <person name="Roberts A."/>
            <person name="Saif S."/>
            <person name="Shea T."/>
            <person name="Shenoy N."/>
            <person name="Sisk P."/>
            <person name="Stolte C."/>
            <person name="Sykes S."/>
            <person name="White J."/>
            <person name="Yandava C."/>
            <person name="Haas B."/>
            <person name="Nusbaum C."/>
            <person name="Birren B."/>
        </authorList>
    </citation>
    <scope>NUCLEOTIDE SEQUENCE</scope>
    <source>
        <strain evidence="6">ATCC 30864</strain>
    </source>
</reference>
<accession>A0A0D2X1Z2</accession>
<dbReference type="Gene3D" id="3.40.50.720">
    <property type="entry name" value="NAD(P)-binding Rossmann-like Domain"/>
    <property type="match status" value="1"/>
</dbReference>
<sequence length="380" mass="40100">MSSLSPTSQSSPDDRPHRPAPGPVPPRMRAVLVNAQDSASLHIAEVDTPIPGANDVLVRVKAAGVNRLDLLQRKGRYPVPEGDSTILGVEVSGTVAQISPEAQKISGLSLGDRVCGLCNGGGYSEYAIIPAELAMPIPDTLTFHEAAAIPEAFLTAYSALFWSAGVTEKSKSILIHAGASGVGLAAVQIASIDKPEDRQIIVTAGTEEKIAVCQALGATHGVNYKSGPFADVVYGISNHRGVDAVIDFVGGPYFQQNVDCAALDGKIVLLGMLGGPELDTGLGFNLGLLLRKRLTVVGSTLRNRDLAYKAKLTKEFFEYAAPLFDSDRLQATVYKVFTMDQAEEAHAVVQANENIGKVILAWQLKTGLTPASSISTLNAL</sequence>
<dbReference type="SMART" id="SM00829">
    <property type="entry name" value="PKS_ER"/>
    <property type="match status" value="1"/>
</dbReference>
<name>A0A0D2X1Z2_CAPO3</name>
<dbReference type="SUPFAM" id="SSF50129">
    <property type="entry name" value="GroES-like"/>
    <property type="match status" value="1"/>
</dbReference>
<dbReference type="InterPro" id="IPR011032">
    <property type="entry name" value="GroES-like_sf"/>
</dbReference>
<evidence type="ECO:0000256" key="2">
    <source>
        <dbReference type="ARBA" id="ARBA00023002"/>
    </source>
</evidence>
<dbReference type="SUPFAM" id="SSF51735">
    <property type="entry name" value="NAD(P)-binding Rossmann-fold domains"/>
    <property type="match status" value="1"/>
</dbReference>
<dbReference type="Pfam" id="PF08240">
    <property type="entry name" value="ADH_N"/>
    <property type="match status" value="1"/>
</dbReference>
<dbReference type="AlphaFoldDB" id="A0A0D2X1Z2"/>
<evidence type="ECO:0000256" key="3">
    <source>
        <dbReference type="SAM" id="MobiDB-lite"/>
    </source>
</evidence>
<organism evidence="5 6">
    <name type="scientific">Capsaspora owczarzaki (strain ATCC 30864)</name>
    <dbReference type="NCBI Taxonomy" id="595528"/>
    <lineage>
        <taxon>Eukaryota</taxon>
        <taxon>Filasterea</taxon>
        <taxon>Capsaspora</taxon>
    </lineage>
</organism>
<dbReference type="Pfam" id="PF00107">
    <property type="entry name" value="ADH_zinc_N"/>
    <property type="match status" value="1"/>
</dbReference>
<feature type="domain" description="Enoyl reductase (ER)" evidence="4">
    <location>
        <begin position="36"/>
        <end position="360"/>
    </location>
</feature>
<dbReference type="InterPro" id="IPR020843">
    <property type="entry name" value="ER"/>
</dbReference>
<dbReference type="InterPro" id="IPR014189">
    <property type="entry name" value="Quinone_OxRdtase_PIG3"/>
</dbReference>
<dbReference type="eggNOG" id="KOG1198">
    <property type="taxonomic scope" value="Eukaryota"/>
</dbReference>
<dbReference type="CDD" id="cd05276">
    <property type="entry name" value="p53_inducible_oxidoreductase"/>
    <property type="match status" value="1"/>
</dbReference>
<dbReference type="PhylomeDB" id="A0A0D2X1Z2"/>
<dbReference type="InParanoid" id="A0A0D2X1Z2"/>
<evidence type="ECO:0000256" key="1">
    <source>
        <dbReference type="ARBA" id="ARBA00022857"/>
    </source>
</evidence>
<evidence type="ECO:0000313" key="6">
    <source>
        <dbReference type="Proteomes" id="UP000008743"/>
    </source>
</evidence>
<dbReference type="RefSeq" id="XP_004349514.1">
    <property type="nucleotide sequence ID" value="XM_004349464.2"/>
</dbReference>
<dbReference type="GO" id="GO:0016651">
    <property type="term" value="F:oxidoreductase activity, acting on NAD(P)H"/>
    <property type="evidence" value="ECO:0007669"/>
    <property type="project" value="TreeGrafter"/>
</dbReference>
<dbReference type="GO" id="GO:0070402">
    <property type="term" value="F:NADPH binding"/>
    <property type="evidence" value="ECO:0007669"/>
    <property type="project" value="TreeGrafter"/>
</dbReference>
<dbReference type="InterPro" id="IPR013149">
    <property type="entry name" value="ADH-like_C"/>
</dbReference>
<dbReference type="EMBL" id="KE346362">
    <property type="protein sequence ID" value="KJE91654.1"/>
    <property type="molecule type" value="Genomic_DNA"/>
</dbReference>
<feature type="region of interest" description="Disordered" evidence="3">
    <location>
        <begin position="1"/>
        <end position="27"/>
    </location>
</feature>
<dbReference type="NCBIfam" id="TIGR02824">
    <property type="entry name" value="quinone_pig3"/>
    <property type="match status" value="1"/>
</dbReference>
<evidence type="ECO:0000313" key="5">
    <source>
        <dbReference type="EMBL" id="KJE91654.1"/>
    </source>
</evidence>
<dbReference type="PANTHER" id="PTHR48106">
    <property type="entry name" value="QUINONE OXIDOREDUCTASE PIG3-RELATED"/>
    <property type="match status" value="1"/>
</dbReference>
<protein>
    <submittedName>
        <fullName evidence="5">Quinone oxidoreductase</fullName>
    </submittedName>
</protein>